<protein>
    <submittedName>
        <fullName evidence="2">Uncharacterized protein</fullName>
    </submittedName>
</protein>
<dbReference type="AlphaFoldDB" id="A0A3G2JC45"/>
<sequence length="73" mass="7666">MSTNRTPTRPGPGGPRRRCPGGRPGRRRVPGPRPGGRIWPGGRGAQGEAGTGISSIRPSGLRAPCSNRRRRSG</sequence>
<proteinExistence type="predicted"/>
<evidence type="ECO:0000313" key="3">
    <source>
        <dbReference type="Proteomes" id="UP000268329"/>
    </source>
</evidence>
<reference evidence="2 3" key="1">
    <citation type="submission" date="2018-10" db="EMBL/GenBank/DDBJ databases">
        <title>The genome of Streptomyces dangxiongensis Z022.</title>
        <authorList>
            <person name="Zhang B."/>
        </authorList>
    </citation>
    <scope>NUCLEOTIDE SEQUENCE [LARGE SCALE GENOMIC DNA]</scope>
    <source>
        <strain evidence="2 3">Z022</strain>
    </source>
</reference>
<feature type="compositionally biased region" description="Basic residues" evidence="1">
    <location>
        <begin position="15"/>
        <end position="30"/>
    </location>
</feature>
<accession>A0A3G2JC45</accession>
<dbReference type="Proteomes" id="UP000268329">
    <property type="component" value="Chromosome"/>
</dbReference>
<dbReference type="EMBL" id="CP033073">
    <property type="protein sequence ID" value="AYN39754.1"/>
    <property type="molecule type" value="Genomic_DNA"/>
</dbReference>
<evidence type="ECO:0000313" key="2">
    <source>
        <dbReference type="EMBL" id="AYN39754.1"/>
    </source>
</evidence>
<feature type="compositionally biased region" description="Gly residues" evidence="1">
    <location>
        <begin position="38"/>
        <end position="50"/>
    </location>
</feature>
<evidence type="ECO:0000256" key="1">
    <source>
        <dbReference type="SAM" id="MobiDB-lite"/>
    </source>
</evidence>
<gene>
    <name evidence="2" type="ORF">D9753_13425</name>
</gene>
<name>A0A3G2JC45_9ACTN</name>
<feature type="region of interest" description="Disordered" evidence="1">
    <location>
        <begin position="1"/>
        <end position="73"/>
    </location>
</feature>
<dbReference type="KEGG" id="sdd:D9753_13425"/>
<keyword evidence="3" id="KW-1185">Reference proteome</keyword>
<organism evidence="2 3">
    <name type="scientific">Streptomyces dangxiongensis</name>
    <dbReference type="NCBI Taxonomy" id="1442032"/>
    <lineage>
        <taxon>Bacteria</taxon>
        <taxon>Bacillati</taxon>
        <taxon>Actinomycetota</taxon>
        <taxon>Actinomycetes</taxon>
        <taxon>Kitasatosporales</taxon>
        <taxon>Streptomycetaceae</taxon>
        <taxon>Streptomyces</taxon>
    </lineage>
</organism>